<dbReference type="OrthoDB" id="10261782at2759"/>
<dbReference type="PANTHER" id="PTHR11904">
    <property type="entry name" value="METHYLTHIOADENOSINE/PURINE NUCLEOSIDE PHOSPHORYLASE"/>
    <property type="match status" value="1"/>
</dbReference>
<dbReference type="CDD" id="cd09009">
    <property type="entry name" value="PNP-EcPNPII_like"/>
    <property type="match status" value="1"/>
</dbReference>
<feature type="binding site" evidence="8">
    <location>
        <begin position="80"/>
        <end position="82"/>
    </location>
    <ligand>
        <name>phosphate</name>
        <dbReference type="ChEBI" id="CHEBI:43474"/>
    </ligand>
</feature>
<dbReference type="PIRSF" id="PIRSF000477">
    <property type="entry name" value="PurNPase"/>
    <property type="match status" value="1"/>
</dbReference>
<dbReference type="AlphaFoldDB" id="A0A1Y1VQG2"/>
<dbReference type="NCBIfam" id="TIGR01700">
    <property type="entry name" value="PNPH"/>
    <property type="match status" value="1"/>
</dbReference>
<keyword evidence="5" id="KW-0808">Transferase</keyword>
<comment type="caution">
    <text evidence="10">The sequence shown here is derived from an EMBL/GenBank/DDBJ whole genome shotgun (WGS) entry which is preliminary data.</text>
</comment>
<dbReference type="EC" id="2.4.2.1" evidence="3"/>
<evidence type="ECO:0000259" key="9">
    <source>
        <dbReference type="Pfam" id="PF01048"/>
    </source>
</evidence>
<dbReference type="InterPro" id="IPR011270">
    <property type="entry name" value="Pur_Nuc_Pase_Ino/Guo-sp"/>
</dbReference>
<feature type="binding site" evidence="8">
    <location>
        <position position="60"/>
    </location>
    <ligand>
        <name>phosphate</name>
        <dbReference type="ChEBI" id="CHEBI:43474"/>
    </ligand>
</feature>
<evidence type="ECO:0000313" key="10">
    <source>
        <dbReference type="EMBL" id="ORX63541.1"/>
    </source>
</evidence>
<gene>
    <name evidence="10" type="ORF">BCR32DRAFT_190086</name>
</gene>
<feature type="binding site" evidence="8">
    <location>
        <position position="196"/>
    </location>
    <ligand>
        <name>a purine D-ribonucleoside</name>
        <dbReference type="ChEBI" id="CHEBI:142355"/>
    </ligand>
</feature>
<feature type="binding site" evidence="8">
    <location>
        <position position="29"/>
    </location>
    <ligand>
        <name>phosphate</name>
        <dbReference type="ChEBI" id="CHEBI:43474"/>
    </ligand>
</feature>
<dbReference type="Proteomes" id="UP000193944">
    <property type="component" value="Unassembled WGS sequence"/>
</dbReference>
<dbReference type="InterPro" id="IPR011268">
    <property type="entry name" value="Purine_phosphorylase"/>
</dbReference>
<dbReference type="InterPro" id="IPR000845">
    <property type="entry name" value="Nucleoside_phosphorylase_d"/>
</dbReference>
<dbReference type="Pfam" id="PF01048">
    <property type="entry name" value="PNP_UDP_1"/>
    <property type="match status" value="1"/>
</dbReference>
<evidence type="ECO:0000256" key="4">
    <source>
        <dbReference type="ARBA" id="ARBA00022676"/>
    </source>
</evidence>
<keyword evidence="11" id="KW-1185">Reference proteome</keyword>
<comment type="pathway">
    <text evidence="1">Purine metabolism; purine nucleoside salvage.</text>
</comment>
<dbReference type="EMBL" id="MCFG01000618">
    <property type="protein sequence ID" value="ORX63541.1"/>
    <property type="molecule type" value="Genomic_DNA"/>
</dbReference>
<organism evidence="10 11">
    <name type="scientific">Anaeromyces robustus</name>
    <dbReference type="NCBI Taxonomy" id="1754192"/>
    <lineage>
        <taxon>Eukaryota</taxon>
        <taxon>Fungi</taxon>
        <taxon>Fungi incertae sedis</taxon>
        <taxon>Chytridiomycota</taxon>
        <taxon>Chytridiomycota incertae sedis</taxon>
        <taxon>Neocallimastigomycetes</taxon>
        <taxon>Neocallimastigales</taxon>
        <taxon>Neocallimastigaceae</taxon>
        <taxon>Anaeromyces</taxon>
    </lineage>
</organism>
<dbReference type="STRING" id="1754192.A0A1Y1VQG2"/>
<dbReference type="GO" id="GO:0004731">
    <property type="term" value="F:purine-nucleoside phosphorylase activity"/>
    <property type="evidence" value="ECO:0007669"/>
    <property type="project" value="UniProtKB-EC"/>
</dbReference>
<evidence type="ECO:0000256" key="2">
    <source>
        <dbReference type="ARBA" id="ARBA00006751"/>
    </source>
</evidence>
<feature type="binding site" evidence="8">
    <location>
        <position position="112"/>
    </location>
    <ligand>
        <name>phosphate</name>
        <dbReference type="ChEBI" id="CHEBI:43474"/>
    </ligand>
</feature>
<accession>A0A1Y1VQG2</accession>
<dbReference type="NCBIfam" id="NF006054">
    <property type="entry name" value="PRK08202.1"/>
    <property type="match status" value="1"/>
</dbReference>
<sequence length="294" mass="32529">ENYVECYNYLYEKLPENLRKVKIAIVCGSGLNNLADKIKDTVGFDYKDIPGFAQSTVPGHKGKLVFGILSNTPVVCMVGRFHFYEGHSAQKVSFPIRIFRMFGAKILILTNAAGGLNKEFNTGDLVIIRDHISFLNFTGSNPLIGQNLSIFGDRFPPMLNVYSHRLRYLFTQAAAQCDYNTLKEGTYICLSGPSYETPAEARFFAKIGDLVGMSTAPEATVGNHCGMEVIGISLVTNMVNQDFTLTSFKSPEQIAAENYKKPTISHAEVIEVGNQKAKTLEGIVEKFTALLEKE</sequence>
<feature type="domain" description="Nucleoside phosphorylase" evidence="9">
    <location>
        <begin position="22"/>
        <end position="258"/>
    </location>
</feature>
<protein>
    <recommendedName>
        <fullName evidence="3">purine-nucleoside phosphorylase</fullName>
        <ecNumber evidence="3">2.4.2.1</ecNumber>
    </recommendedName>
    <alternativeName>
        <fullName evidence="7">Inosine phosphorylase</fullName>
    </alternativeName>
    <alternativeName>
        <fullName evidence="6">Inosine-guanosine phosphorylase</fullName>
    </alternativeName>
</protein>
<dbReference type="Gene3D" id="3.40.50.1580">
    <property type="entry name" value="Nucleoside phosphorylase domain"/>
    <property type="match status" value="1"/>
</dbReference>
<proteinExistence type="inferred from homology"/>
<reference evidence="10 11" key="1">
    <citation type="submission" date="2016-08" db="EMBL/GenBank/DDBJ databases">
        <title>A Parts List for Fungal Cellulosomes Revealed by Comparative Genomics.</title>
        <authorList>
            <consortium name="DOE Joint Genome Institute"/>
            <person name="Haitjema C.H."/>
            <person name="Gilmore S.P."/>
            <person name="Henske J.K."/>
            <person name="Solomon K.V."/>
            <person name="De Groot R."/>
            <person name="Kuo A."/>
            <person name="Mondo S.J."/>
            <person name="Salamov A.A."/>
            <person name="Labutti K."/>
            <person name="Zhao Z."/>
            <person name="Chiniquy J."/>
            <person name="Barry K."/>
            <person name="Brewer H.M."/>
            <person name="Purvine S.O."/>
            <person name="Wright A.T."/>
            <person name="Boxma B."/>
            <person name="Van Alen T."/>
            <person name="Hackstein J.H."/>
            <person name="Baker S.E."/>
            <person name="Grigoriev I.V."/>
            <person name="O'Malley M.A."/>
        </authorList>
    </citation>
    <scope>NUCLEOTIDE SEQUENCE [LARGE SCALE GENOMIC DNA]</scope>
    <source>
        <strain evidence="10 11">S4</strain>
    </source>
</reference>
<evidence type="ECO:0000256" key="1">
    <source>
        <dbReference type="ARBA" id="ARBA00005058"/>
    </source>
</evidence>
<evidence type="ECO:0000256" key="3">
    <source>
        <dbReference type="ARBA" id="ARBA00011886"/>
    </source>
</evidence>
<feature type="non-terminal residue" evidence="10">
    <location>
        <position position="294"/>
    </location>
</feature>
<evidence type="ECO:0000313" key="11">
    <source>
        <dbReference type="Proteomes" id="UP000193944"/>
    </source>
</evidence>
<feature type="non-terminal residue" evidence="10">
    <location>
        <position position="1"/>
    </location>
</feature>
<keyword evidence="4" id="KW-0328">Glycosyltransferase</keyword>
<feature type="binding site" evidence="8">
    <location>
        <position position="214"/>
    </location>
    <ligand>
        <name>phosphate</name>
        <dbReference type="ChEBI" id="CHEBI:43474"/>
    </ligand>
</feature>
<dbReference type="GO" id="GO:0009116">
    <property type="term" value="P:nucleoside metabolic process"/>
    <property type="evidence" value="ECO:0007669"/>
    <property type="project" value="InterPro"/>
</dbReference>
<dbReference type="SUPFAM" id="SSF53167">
    <property type="entry name" value="Purine and uridine phosphorylases"/>
    <property type="match status" value="1"/>
</dbReference>
<dbReference type="NCBIfam" id="TIGR01697">
    <property type="entry name" value="PNPH-PUNA-XAPA"/>
    <property type="match status" value="1"/>
</dbReference>
<feature type="binding site" evidence="8">
    <location>
        <position position="237"/>
    </location>
    <ligand>
        <name>a purine D-ribonucleoside</name>
        <dbReference type="ChEBI" id="CHEBI:142355"/>
    </ligand>
</feature>
<evidence type="ECO:0000256" key="5">
    <source>
        <dbReference type="ARBA" id="ARBA00022679"/>
    </source>
</evidence>
<comment type="similarity">
    <text evidence="2">Belongs to the PNP/MTAP phosphorylase family.</text>
</comment>
<dbReference type="PANTHER" id="PTHR11904:SF9">
    <property type="entry name" value="PURINE NUCLEOSIDE PHOSPHORYLASE-RELATED"/>
    <property type="match status" value="1"/>
</dbReference>
<evidence type="ECO:0000256" key="8">
    <source>
        <dbReference type="PIRSR" id="PIRSR000477-2"/>
    </source>
</evidence>
<name>A0A1Y1VQG2_9FUNG</name>
<dbReference type="InterPro" id="IPR035994">
    <property type="entry name" value="Nucleoside_phosphorylase_sf"/>
</dbReference>
<evidence type="ECO:0000256" key="7">
    <source>
        <dbReference type="ARBA" id="ARBA00033072"/>
    </source>
</evidence>
<evidence type="ECO:0000256" key="6">
    <source>
        <dbReference type="ARBA" id="ARBA00031036"/>
    </source>
</evidence>
<dbReference type="UniPathway" id="UPA00606"/>
<reference evidence="10 11" key="2">
    <citation type="submission" date="2016-08" db="EMBL/GenBank/DDBJ databases">
        <title>Pervasive Adenine N6-methylation of Active Genes in Fungi.</title>
        <authorList>
            <consortium name="DOE Joint Genome Institute"/>
            <person name="Mondo S.J."/>
            <person name="Dannebaum R.O."/>
            <person name="Kuo R.C."/>
            <person name="Labutti K."/>
            <person name="Haridas S."/>
            <person name="Kuo A."/>
            <person name="Salamov A."/>
            <person name="Ahrendt S.R."/>
            <person name="Lipzen A."/>
            <person name="Sullivan W."/>
            <person name="Andreopoulos W.B."/>
            <person name="Clum A."/>
            <person name="Lindquist E."/>
            <person name="Daum C."/>
            <person name="Ramamoorthy G.K."/>
            <person name="Gryganskyi A."/>
            <person name="Culley D."/>
            <person name="Magnuson J.K."/>
            <person name="James T.Y."/>
            <person name="O'Malley M.A."/>
            <person name="Stajich J.E."/>
            <person name="Spatafora J.W."/>
            <person name="Visel A."/>
            <person name="Grigoriev I.V."/>
        </authorList>
    </citation>
    <scope>NUCLEOTIDE SEQUENCE [LARGE SCALE GENOMIC DNA]</scope>
    <source>
        <strain evidence="10 11">S4</strain>
    </source>
</reference>
<dbReference type="GO" id="GO:0005737">
    <property type="term" value="C:cytoplasm"/>
    <property type="evidence" value="ECO:0007669"/>
    <property type="project" value="TreeGrafter"/>
</dbReference>